<dbReference type="OrthoDB" id="10274998at2759"/>
<evidence type="ECO:0000313" key="1">
    <source>
        <dbReference type="EMBL" id="KAG5766911.1"/>
    </source>
</evidence>
<gene>
    <name evidence="1" type="ORF">H9Q72_005019</name>
</gene>
<reference evidence="1" key="2">
    <citation type="submission" date="2020-10" db="EMBL/GenBank/DDBJ databases">
        <authorList>
            <person name="Peck L.D."/>
            <person name="Nowell R.W."/>
            <person name="Flood J."/>
            <person name="Ryan M.J."/>
            <person name="Barraclough T.G."/>
        </authorList>
    </citation>
    <scope>NUCLEOTIDE SEQUENCE</scope>
    <source>
        <strain evidence="1">IMI 127659i</strain>
    </source>
</reference>
<protein>
    <submittedName>
        <fullName evidence="1">Uncharacterized protein</fullName>
    </submittedName>
</protein>
<dbReference type="AlphaFoldDB" id="A0A9P7HUW7"/>
<organism evidence="1 2">
    <name type="scientific">Fusarium xylarioides</name>
    <dbReference type="NCBI Taxonomy" id="221167"/>
    <lineage>
        <taxon>Eukaryota</taxon>
        <taxon>Fungi</taxon>
        <taxon>Dikarya</taxon>
        <taxon>Ascomycota</taxon>
        <taxon>Pezizomycotina</taxon>
        <taxon>Sordariomycetes</taxon>
        <taxon>Hypocreomycetidae</taxon>
        <taxon>Hypocreales</taxon>
        <taxon>Nectriaceae</taxon>
        <taxon>Fusarium</taxon>
        <taxon>Fusarium fujikuroi species complex</taxon>
    </lineage>
</organism>
<dbReference type="Proteomes" id="UP000750502">
    <property type="component" value="Unassembled WGS sequence"/>
</dbReference>
<accession>A0A9P7HUW7</accession>
<evidence type="ECO:0000313" key="2">
    <source>
        <dbReference type="Proteomes" id="UP000750502"/>
    </source>
</evidence>
<name>A0A9P7HUW7_9HYPO</name>
<keyword evidence="2" id="KW-1185">Reference proteome</keyword>
<reference evidence="1" key="1">
    <citation type="journal article" date="2020" name="bioRxiv">
        <title>Historical genomics reveals the evolutionary mechanisms behind multiple outbreaks of the host-specific coffee wilt pathogen Fusarium xylarioides.</title>
        <authorList>
            <person name="Peck D."/>
            <person name="Nowell R.W."/>
            <person name="Flood J."/>
            <person name="Ryan M.J."/>
            <person name="Barraclough T.G."/>
        </authorList>
    </citation>
    <scope>NUCLEOTIDE SEQUENCE</scope>
    <source>
        <strain evidence="1">IMI 127659i</strain>
    </source>
</reference>
<dbReference type="EMBL" id="JADFTT010000138">
    <property type="protein sequence ID" value="KAG5766911.1"/>
    <property type="molecule type" value="Genomic_DNA"/>
</dbReference>
<sequence length="66" mass="7495">MPIEHENGMACMAPVASPDFCGEQFFNERPCLEMGTDSIAEDFLENLETHNNMRSDAPISEIEYRI</sequence>
<comment type="caution">
    <text evidence="1">The sequence shown here is derived from an EMBL/GenBank/DDBJ whole genome shotgun (WGS) entry which is preliminary data.</text>
</comment>
<proteinExistence type="predicted"/>